<protein>
    <submittedName>
        <fullName evidence="2">Uncharacterized protein</fullName>
    </submittedName>
</protein>
<dbReference type="EMBL" id="JAPEUY010000004">
    <property type="protein sequence ID" value="KAJ4373946.1"/>
    <property type="molecule type" value="Genomic_DNA"/>
</dbReference>
<accession>A0A9W8YCJ7</accession>
<dbReference type="Proteomes" id="UP001140560">
    <property type="component" value="Unassembled WGS sequence"/>
</dbReference>
<evidence type="ECO:0000313" key="3">
    <source>
        <dbReference type="Proteomes" id="UP001140560"/>
    </source>
</evidence>
<proteinExistence type="predicted"/>
<feature type="region of interest" description="Disordered" evidence="1">
    <location>
        <begin position="1"/>
        <end position="127"/>
    </location>
</feature>
<keyword evidence="3" id="KW-1185">Reference proteome</keyword>
<gene>
    <name evidence="2" type="ORF">N0V83_002685</name>
</gene>
<evidence type="ECO:0000256" key="1">
    <source>
        <dbReference type="SAM" id="MobiDB-lite"/>
    </source>
</evidence>
<feature type="compositionally biased region" description="Basic residues" evidence="1">
    <location>
        <begin position="29"/>
        <end position="43"/>
    </location>
</feature>
<reference evidence="2" key="1">
    <citation type="submission" date="2022-10" db="EMBL/GenBank/DDBJ databases">
        <title>Tapping the CABI collections for fungal endophytes: first genome assemblies for Collariella, Neodidymelliopsis, Ascochyta clinopodiicola, Didymella pomorum, Didymosphaeria variabile, Neocosmospora piperis and Neocucurbitaria cava.</title>
        <authorList>
            <person name="Hill R."/>
        </authorList>
    </citation>
    <scope>NUCLEOTIDE SEQUENCE</scope>
    <source>
        <strain evidence="2">IMI 356814</strain>
    </source>
</reference>
<organism evidence="2 3">
    <name type="scientific">Neocucurbitaria cava</name>
    <dbReference type="NCBI Taxonomy" id="798079"/>
    <lineage>
        <taxon>Eukaryota</taxon>
        <taxon>Fungi</taxon>
        <taxon>Dikarya</taxon>
        <taxon>Ascomycota</taxon>
        <taxon>Pezizomycotina</taxon>
        <taxon>Dothideomycetes</taxon>
        <taxon>Pleosporomycetidae</taxon>
        <taxon>Pleosporales</taxon>
        <taxon>Pleosporineae</taxon>
        <taxon>Cucurbitariaceae</taxon>
        <taxon>Neocucurbitaria</taxon>
    </lineage>
</organism>
<dbReference type="OrthoDB" id="3796623at2759"/>
<sequence length="177" mass="21674">MTPSQLERYNIWSDKRDKHSDSDDEKRRGYERRKTYKYASNRHNHSDDDDKCDPEEREFRLKVQATFSKPKAPSPPPSHAHHHRHHDSSHLWPSDLFRSSSREKWSDEAWETRERSTSRERSSRVRRDSLWDFDGEREASRDEEKESWSRYRKIKRTKTEEWRPLSGWRRERIVYGS</sequence>
<feature type="compositionally biased region" description="Acidic residues" evidence="1">
    <location>
        <begin position="47"/>
        <end position="56"/>
    </location>
</feature>
<comment type="caution">
    <text evidence="2">The sequence shown here is derived from an EMBL/GenBank/DDBJ whole genome shotgun (WGS) entry which is preliminary data.</text>
</comment>
<dbReference type="AlphaFoldDB" id="A0A9W8YCJ7"/>
<evidence type="ECO:0000313" key="2">
    <source>
        <dbReference type="EMBL" id="KAJ4373946.1"/>
    </source>
</evidence>
<name>A0A9W8YCJ7_9PLEO</name>
<feature type="compositionally biased region" description="Basic and acidic residues" evidence="1">
    <location>
        <begin position="100"/>
        <end position="127"/>
    </location>
</feature>
<feature type="compositionally biased region" description="Basic and acidic residues" evidence="1">
    <location>
        <begin position="13"/>
        <end position="28"/>
    </location>
</feature>